<name>A0A9J6AZL8_SOLCO</name>
<evidence type="ECO:0000256" key="1">
    <source>
        <dbReference type="SAM" id="MobiDB-lite"/>
    </source>
</evidence>
<protein>
    <submittedName>
        <fullName evidence="2">Uncharacterized protein</fullName>
    </submittedName>
</protein>
<proteinExistence type="predicted"/>
<dbReference type="AlphaFoldDB" id="A0A9J6AZL8"/>
<gene>
    <name evidence="2" type="ORF">H5410_001260</name>
</gene>
<evidence type="ECO:0000313" key="2">
    <source>
        <dbReference type="EMBL" id="KAG5629543.1"/>
    </source>
</evidence>
<organism evidence="2 3">
    <name type="scientific">Solanum commersonii</name>
    <name type="common">Commerson's wild potato</name>
    <name type="synonym">Commerson's nightshade</name>
    <dbReference type="NCBI Taxonomy" id="4109"/>
    <lineage>
        <taxon>Eukaryota</taxon>
        <taxon>Viridiplantae</taxon>
        <taxon>Streptophyta</taxon>
        <taxon>Embryophyta</taxon>
        <taxon>Tracheophyta</taxon>
        <taxon>Spermatophyta</taxon>
        <taxon>Magnoliopsida</taxon>
        <taxon>eudicotyledons</taxon>
        <taxon>Gunneridae</taxon>
        <taxon>Pentapetalae</taxon>
        <taxon>asterids</taxon>
        <taxon>lamiids</taxon>
        <taxon>Solanales</taxon>
        <taxon>Solanaceae</taxon>
        <taxon>Solanoideae</taxon>
        <taxon>Solaneae</taxon>
        <taxon>Solanum</taxon>
    </lineage>
</organism>
<keyword evidence="3" id="KW-1185">Reference proteome</keyword>
<evidence type="ECO:0000313" key="3">
    <source>
        <dbReference type="Proteomes" id="UP000824120"/>
    </source>
</evidence>
<feature type="compositionally biased region" description="Low complexity" evidence="1">
    <location>
        <begin position="112"/>
        <end position="135"/>
    </location>
</feature>
<dbReference type="EMBL" id="JACXVP010000001">
    <property type="protein sequence ID" value="KAG5629543.1"/>
    <property type="molecule type" value="Genomic_DNA"/>
</dbReference>
<sequence>MTESEWPFALHNGTPTKKKSEQVDRVSEDFQFTHEKGNHIQIRALTQMKMEENTNTSTKNGREQVNANAVAGTIIKVPLNINLPNSNSIAVTHSGVDPTSSHVSSLDTELHTPSSSLALPTNSSSSSPVSSTPDPFFKRSTRTTFGKVPSHLKDYIYNSIVLNDVVDYLMSRKLI</sequence>
<accession>A0A9J6AZL8</accession>
<feature type="region of interest" description="Disordered" evidence="1">
    <location>
        <begin position="94"/>
        <end position="142"/>
    </location>
</feature>
<comment type="caution">
    <text evidence="2">The sequence shown here is derived from an EMBL/GenBank/DDBJ whole genome shotgun (WGS) entry which is preliminary data.</text>
</comment>
<dbReference type="Proteomes" id="UP000824120">
    <property type="component" value="Chromosome 1"/>
</dbReference>
<reference evidence="2 3" key="1">
    <citation type="submission" date="2020-09" db="EMBL/GenBank/DDBJ databases">
        <title>De no assembly of potato wild relative species, Solanum commersonii.</title>
        <authorList>
            <person name="Cho K."/>
        </authorList>
    </citation>
    <scope>NUCLEOTIDE SEQUENCE [LARGE SCALE GENOMIC DNA]</scope>
    <source>
        <strain evidence="2">LZ3.2</strain>
        <tissue evidence="2">Leaf</tissue>
    </source>
</reference>
<feature type="compositionally biased region" description="Polar residues" evidence="1">
    <location>
        <begin position="94"/>
        <end position="107"/>
    </location>
</feature>